<sequence length="46" mass="5198">MEFSYAGKLWESFLPVNLSIHIDEIADDNLNLLVVSQYGRNPDESG</sequence>
<evidence type="ECO:0000313" key="1">
    <source>
        <dbReference type="EMBL" id="QNG62052.1"/>
    </source>
</evidence>
<dbReference type="AlphaFoldDB" id="A0A7H9SPT6"/>
<accession>A0A7H9SPT6</accession>
<dbReference type="EMBL" id="MN655995">
    <property type="protein sequence ID" value="QNG62052.1"/>
    <property type="molecule type" value="Genomic_DNA"/>
</dbReference>
<proteinExistence type="predicted"/>
<organism evidence="1">
    <name type="scientific">Melicope xanthoxyloides</name>
    <dbReference type="NCBI Taxonomy" id="1312821"/>
    <lineage>
        <taxon>Eukaryota</taxon>
        <taxon>Viridiplantae</taxon>
        <taxon>Streptophyta</taxon>
        <taxon>Embryophyta</taxon>
        <taxon>Tracheophyta</taxon>
        <taxon>Spermatophyta</taxon>
        <taxon>Magnoliopsida</taxon>
        <taxon>eudicotyledons</taxon>
        <taxon>Gunneridae</taxon>
        <taxon>Pentapetalae</taxon>
        <taxon>rosids</taxon>
        <taxon>malvids</taxon>
        <taxon>Sapindales</taxon>
        <taxon>Rutaceae</taxon>
        <taxon>Zanthoxyloideae</taxon>
        <taxon>Melicope</taxon>
    </lineage>
</organism>
<protein>
    <submittedName>
        <fullName evidence="1">Proevolidine</fullName>
    </submittedName>
</protein>
<reference evidence="1" key="1">
    <citation type="journal article" date="2020" name="J. Biol. Chem.">
        <title>The genetic origin of evolidine, the first cyclopeptide discovered in plants, and related orbitides.</title>
        <authorList>
            <person name="Fisher M.F."/>
            <person name="Payne C.D."/>
            <person name="Chetty T."/>
            <person name="Crayn D."/>
            <person name="Berkowitz O."/>
            <person name="Whelan J."/>
            <person name="Rosengren K.J."/>
            <person name="Mylne J.S."/>
        </authorList>
    </citation>
    <scope>NUCLEOTIDE SEQUENCE</scope>
</reference>
<name>A0A7H9SPT6_9ROSI</name>